<dbReference type="SUPFAM" id="SSF49299">
    <property type="entry name" value="PKD domain"/>
    <property type="match status" value="1"/>
</dbReference>
<evidence type="ECO:0000313" key="3">
    <source>
        <dbReference type="Proteomes" id="UP001156666"/>
    </source>
</evidence>
<dbReference type="InterPro" id="IPR026444">
    <property type="entry name" value="Secre_tail"/>
</dbReference>
<dbReference type="AlphaFoldDB" id="A0AA37SSB5"/>
<evidence type="ECO:0000313" key="2">
    <source>
        <dbReference type="EMBL" id="GLR17931.1"/>
    </source>
</evidence>
<sequence length="1060" mass="110816">MDNCDLSSYNLTLLSPDGSTTNVNNVPNGVSLTYSNLLQGISKVTFKATDARNNSSDCSFNITVKDNEKPILSNIPPNVTIHCNDNFPTIPSPIINDNCDGSPALTAASSLAIGNCTLGAPAEIHSYSWTATDESGNESTANWEVTVISDFSFNLGAPIEICDASNYIIDPGNIGESYAWSTGASSQAISVSSSGTYKVTITSKNGCCYESEKTVAFSSPPDATAMGATLNCEATEVQIFGSSTASGASYSWTGPGGFMSDMQNPMVSSLGEYILTVTNAAGCGSTASALVIGDTDIPDVSAEGGTINCETTSIQLMGSSASSGVTFSWTGPDGFTSDMQNPTVSTPGNYILNVQSGNGCSGSADALVIDDTSPPEIILSEGILSCAQSEIELSVEGEASWTGPDGFTSSDETIVVSTPGTYSVTVTGSNSCTNSETVEILSDLSVPDISAEGGIINCVSGQTTLSGNSTTEGATYSWTGPGDFTTEIQNPIAIIAGTYTLIVTGPNGCSSTMAVEVSADMDAPEVSVNDGSVDCVNTSTELTASTTSENITFIWSGPNGFTADGESITVSEPGEYLVMAVNENGCAGSATSTVAANNIIPTVSIFVGPIGCQTTDVTFATEVSEGVTTYSWTGPNNFTSNEKEPVITEIGTYTLNVTSENGCTSMASFDVISDSEVPDANATVDGLLTCTQNTITLMGNTSTDTVSFFWTGPDDFTSTLQNPTVSQPGVYMLSVIAANGCAGQSSVEVMGDGEFPTVNATGGDINCNNSSVILLGTTNIENATFRWEGPNGFATSISNPEVEIAGEYTFTVTSEGGCVAFKTVTVNIDNQDPNLSLSEGFLDCNAGVRNFRVVTNAQDPTILWTGPDNYSSTELNAPYSQAGIYSLSVTGSNGCSSQLSIEVDHDIAYVHTLNITGNDASLEIEGGTPPFIITWDNDIEGSEVSDLADGEHFVKIVDGLDCTKFVEFTISTSSVTDLEKALELKIYPNPVVDQLKIEWVTTDFEPKNLEIINANGRKLQRTDIAGKNNQVVDMSDLTPGIYFVRMEGKDSVIYKKFLKM</sequence>
<accession>A0AA37SSB5</accession>
<dbReference type="Gene3D" id="2.60.40.10">
    <property type="entry name" value="Immunoglobulins"/>
    <property type="match status" value="7"/>
</dbReference>
<dbReference type="InterPro" id="IPR013783">
    <property type="entry name" value="Ig-like_fold"/>
</dbReference>
<dbReference type="Pfam" id="PF18962">
    <property type="entry name" value="Por_Secre_tail"/>
    <property type="match status" value="1"/>
</dbReference>
<dbReference type="EMBL" id="BSOH01000014">
    <property type="protein sequence ID" value="GLR17931.1"/>
    <property type="molecule type" value="Genomic_DNA"/>
</dbReference>
<organism evidence="2 3">
    <name type="scientific">Portibacter lacus</name>
    <dbReference type="NCBI Taxonomy" id="1099794"/>
    <lineage>
        <taxon>Bacteria</taxon>
        <taxon>Pseudomonadati</taxon>
        <taxon>Bacteroidota</taxon>
        <taxon>Saprospiria</taxon>
        <taxon>Saprospirales</taxon>
        <taxon>Haliscomenobacteraceae</taxon>
        <taxon>Portibacter</taxon>
    </lineage>
</organism>
<dbReference type="NCBIfam" id="TIGR04183">
    <property type="entry name" value="Por_Secre_tail"/>
    <property type="match status" value="1"/>
</dbReference>
<keyword evidence="3" id="KW-1185">Reference proteome</keyword>
<reference evidence="2" key="1">
    <citation type="journal article" date="2014" name="Int. J. Syst. Evol. Microbiol.">
        <title>Complete genome sequence of Corynebacterium casei LMG S-19264T (=DSM 44701T), isolated from a smear-ripened cheese.</title>
        <authorList>
            <consortium name="US DOE Joint Genome Institute (JGI-PGF)"/>
            <person name="Walter F."/>
            <person name="Albersmeier A."/>
            <person name="Kalinowski J."/>
            <person name="Ruckert C."/>
        </authorList>
    </citation>
    <scope>NUCLEOTIDE SEQUENCE</scope>
    <source>
        <strain evidence="2">NBRC 108769</strain>
    </source>
</reference>
<dbReference type="Proteomes" id="UP001156666">
    <property type="component" value="Unassembled WGS sequence"/>
</dbReference>
<dbReference type="InterPro" id="IPR035986">
    <property type="entry name" value="PKD_dom_sf"/>
</dbReference>
<feature type="domain" description="Ig-like" evidence="1">
    <location>
        <begin position="212"/>
        <end position="326"/>
    </location>
</feature>
<name>A0AA37SSB5_9BACT</name>
<gene>
    <name evidence="2" type="ORF">GCM10007940_25460</name>
</gene>
<comment type="caution">
    <text evidence="2">The sequence shown here is derived from an EMBL/GenBank/DDBJ whole genome shotgun (WGS) entry which is preliminary data.</text>
</comment>
<dbReference type="PROSITE" id="PS50835">
    <property type="entry name" value="IG_LIKE"/>
    <property type="match status" value="1"/>
</dbReference>
<reference evidence="2" key="2">
    <citation type="submission" date="2023-01" db="EMBL/GenBank/DDBJ databases">
        <title>Draft genome sequence of Portibacter lacus strain NBRC 108769.</title>
        <authorList>
            <person name="Sun Q."/>
            <person name="Mori K."/>
        </authorList>
    </citation>
    <scope>NUCLEOTIDE SEQUENCE</scope>
    <source>
        <strain evidence="2">NBRC 108769</strain>
    </source>
</reference>
<protein>
    <recommendedName>
        <fullName evidence="1">Ig-like domain-containing protein</fullName>
    </recommendedName>
</protein>
<dbReference type="InterPro" id="IPR007110">
    <property type="entry name" value="Ig-like_dom"/>
</dbReference>
<evidence type="ECO:0000259" key="1">
    <source>
        <dbReference type="PROSITE" id="PS50835"/>
    </source>
</evidence>
<proteinExistence type="predicted"/>